<evidence type="ECO:0000313" key="3">
    <source>
        <dbReference type="WBParaSite" id="scf7180000423389.g10873"/>
    </source>
</evidence>
<sequence length="408" mass="47733">LLVKGYENFNITTNGQESEQTTVKYDENSSIFPKKLAEITVTQEESPNNKSFQKSEEQIQAEENNNIPKRNFYLDENECFVVPEEEANFKASNNGKSIYAIIVNEGITDEFGIKSLENLAELKCGVDNYDQFSYCAKVKFFNSDEKKTFNKELFEPNNPTNINEYLENYMQDFALVLVEGCVLCKDKTKPINILFYQNHKEGPIKPVCADGQVTMISNFTFNLNNYNNGGFITGGILNERFCPTRKTINDEIQFRKIYFVKEIDFKNVENHVFELRGLLINLTNDRPDMEEIFDWNWENKNKGLGYNYYTAISPAELKKLKKEKEFNNITVRYLEANQEHLSENNEEENMENKEVFNEIRNKMIEDNIEEENEEKDEENIKLEKSTTMKTATEEKKKEEEESNEENDK</sequence>
<feature type="compositionally biased region" description="Basic and acidic residues" evidence="1">
    <location>
        <begin position="378"/>
        <end position="399"/>
    </location>
</feature>
<keyword evidence="2" id="KW-1185">Reference proteome</keyword>
<reference evidence="3" key="1">
    <citation type="submission" date="2022-11" db="UniProtKB">
        <authorList>
            <consortium name="WormBaseParasite"/>
        </authorList>
    </citation>
    <scope>IDENTIFICATION</scope>
</reference>
<feature type="compositionally biased region" description="Acidic residues" evidence="1">
    <location>
        <begin position="366"/>
        <end position="377"/>
    </location>
</feature>
<evidence type="ECO:0000313" key="2">
    <source>
        <dbReference type="Proteomes" id="UP000887560"/>
    </source>
</evidence>
<evidence type="ECO:0000256" key="1">
    <source>
        <dbReference type="SAM" id="MobiDB-lite"/>
    </source>
</evidence>
<dbReference type="AlphaFoldDB" id="A0A915P987"/>
<dbReference type="Proteomes" id="UP000887560">
    <property type="component" value="Unplaced"/>
</dbReference>
<organism evidence="2 3">
    <name type="scientific">Meloidogyne floridensis</name>
    <dbReference type="NCBI Taxonomy" id="298350"/>
    <lineage>
        <taxon>Eukaryota</taxon>
        <taxon>Metazoa</taxon>
        <taxon>Ecdysozoa</taxon>
        <taxon>Nematoda</taxon>
        <taxon>Chromadorea</taxon>
        <taxon>Rhabditida</taxon>
        <taxon>Tylenchina</taxon>
        <taxon>Tylenchomorpha</taxon>
        <taxon>Tylenchoidea</taxon>
        <taxon>Meloidogynidae</taxon>
        <taxon>Meloidogyninae</taxon>
        <taxon>Meloidogyne</taxon>
    </lineage>
</organism>
<proteinExistence type="predicted"/>
<feature type="region of interest" description="Disordered" evidence="1">
    <location>
        <begin position="364"/>
        <end position="408"/>
    </location>
</feature>
<dbReference type="WBParaSite" id="scf7180000423389.g10873">
    <property type="protein sequence ID" value="scf7180000423389.g10873"/>
    <property type="gene ID" value="scf7180000423389.g10873"/>
</dbReference>
<protein>
    <submittedName>
        <fullName evidence="3">Uncharacterized protein</fullName>
    </submittedName>
</protein>
<name>A0A915P987_9BILA</name>
<accession>A0A915P987</accession>